<dbReference type="GO" id="GO:0006508">
    <property type="term" value="P:proteolysis"/>
    <property type="evidence" value="ECO:0007669"/>
    <property type="project" value="UniProtKB-KW"/>
</dbReference>
<evidence type="ECO:0000313" key="7">
    <source>
        <dbReference type="EMBL" id="TYI18174.1"/>
    </source>
</evidence>
<dbReference type="AlphaFoldDB" id="A0A5D2PSS5"/>
<dbReference type="Gene3D" id="2.40.10.120">
    <property type="match status" value="1"/>
</dbReference>
<dbReference type="InterPro" id="IPR001940">
    <property type="entry name" value="Peptidase_S1C"/>
</dbReference>
<dbReference type="Pfam" id="PF17815">
    <property type="entry name" value="PDZ_3"/>
    <property type="match status" value="1"/>
</dbReference>
<comment type="similarity">
    <text evidence="1">Belongs to the peptidase S1C family.</text>
</comment>
<evidence type="ECO:0000256" key="2">
    <source>
        <dbReference type="ARBA" id="ARBA00022670"/>
    </source>
</evidence>
<dbReference type="InterPro" id="IPR041517">
    <property type="entry name" value="DEGP_PDZ"/>
</dbReference>
<evidence type="ECO:0000259" key="6">
    <source>
        <dbReference type="Pfam" id="PF17815"/>
    </source>
</evidence>
<dbReference type="Pfam" id="PF13365">
    <property type="entry name" value="Trypsin_2"/>
    <property type="match status" value="1"/>
</dbReference>
<feature type="region of interest" description="Disordered" evidence="5">
    <location>
        <begin position="1"/>
        <end position="58"/>
    </location>
</feature>
<keyword evidence="4" id="KW-0720">Serine protease</keyword>
<evidence type="ECO:0000256" key="3">
    <source>
        <dbReference type="ARBA" id="ARBA00022801"/>
    </source>
</evidence>
<feature type="domain" description="Protease Do-like PDZ" evidence="6">
    <location>
        <begin position="349"/>
        <end position="411"/>
    </location>
</feature>
<dbReference type="SUPFAM" id="SSF50494">
    <property type="entry name" value="Trypsin-like serine proteases"/>
    <property type="match status" value="1"/>
</dbReference>
<keyword evidence="2" id="KW-0645">Protease</keyword>
<dbReference type="PRINTS" id="PR00834">
    <property type="entry name" value="PROTEASES2C"/>
</dbReference>
<evidence type="ECO:0000256" key="1">
    <source>
        <dbReference type="ARBA" id="ARBA00010541"/>
    </source>
</evidence>
<evidence type="ECO:0000256" key="4">
    <source>
        <dbReference type="ARBA" id="ARBA00022825"/>
    </source>
</evidence>
<dbReference type="PANTHER" id="PTHR45980:SF19">
    <property type="entry name" value="PEPTIDASE DO-RELATED"/>
    <property type="match status" value="1"/>
</dbReference>
<organism evidence="7 8">
    <name type="scientific">Gossypium tomentosum</name>
    <name type="common">Hawaiian cotton</name>
    <name type="synonym">Gossypium sandvicense</name>
    <dbReference type="NCBI Taxonomy" id="34277"/>
    <lineage>
        <taxon>Eukaryota</taxon>
        <taxon>Viridiplantae</taxon>
        <taxon>Streptophyta</taxon>
        <taxon>Embryophyta</taxon>
        <taxon>Tracheophyta</taxon>
        <taxon>Spermatophyta</taxon>
        <taxon>Magnoliopsida</taxon>
        <taxon>eudicotyledons</taxon>
        <taxon>Gunneridae</taxon>
        <taxon>Pentapetalae</taxon>
        <taxon>rosids</taxon>
        <taxon>malvids</taxon>
        <taxon>Malvales</taxon>
        <taxon>Malvaceae</taxon>
        <taxon>Malvoideae</taxon>
        <taxon>Gossypium</taxon>
    </lineage>
</organism>
<dbReference type="InterPro" id="IPR046449">
    <property type="entry name" value="DEGP_PDZ_sf"/>
</dbReference>
<gene>
    <name evidence="7" type="ORF">ES332_A07G072700v1</name>
</gene>
<feature type="compositionally biased region" description="Polar residues" evidence="5">
    <location>
        <begin position="19"/>
        <end position="32"/>
    </location>
</feature>
<evidence type="ECO:0000313" key="8">
    <source>
        <dbReference type="Proteomes" id="UP000322667"/>
    </source>
</evidence>
<dbReference type="EMBL" id="CM017616">
    <property type="protein sequence ID" value="TYI18174.1"/>
    <property type="molecule type" value="Genomic_DNA"/>
</dbReference>
<feature type="compositionally biased region" description="Basic residues" evidence="5">
    <location>
        <begin position="1"/>
        <end position="13"/>
    </location>
</feature>
<dbReference type="Proteomes" id="UP000322667">
    <property type="component" value="Chromosome A07"/>
</dbReference>
<dbReference type="FunFam" id="2.40.10.10:FF:000012">
    <property type="entry name" value="protease Do-like 9"/>
    <property type="match status" value="1"/>
</dbReference>
<sequence length="419" mass="45502">MRDTKRKRGRKPKNPTPSQPLQSAVEITTTASRPRGRPKKLPKLPDNPDPLPPPPILSPCRHVSNGTAIGLGGGSGGGELAGDPIAARVVPGMDAVVKVFCIHTEPNFSLPWQRKRQYSSSTTARVKVQKRWANTKYLATVLCIGTECDIAMLTVNDDEFWEVVSPVEFGELPALQDAVTVVGYPIGGDTISVTSGVVSGVEILSYVHRSAELLGLQIDAAINSGNSGGPAFNDKGNCVGIAFQSLKHEDAENIGYVIPTPVIQHFIQDYEKNEAYTAMDMKPEQKGVRIFRVDPTAPESMVLKSSDIVLSFDGVDIANDGTIPFRHGECIGFSYLVSQKYAVKVLQGFALNGKPVTNLRRLAEMVENCDDEFLKLDLEYEQTVVLRTKTAKAATPDILATRCIPSAMSADLKALRPWT</sequence>
<evidence type="ECO:0000256" key="5">
    <source>
        <dbReference type="SAM" id="MobiDB-lite"/>
    </source>
</evidence>
<protein>
    <recommendedName>
        <fullName evidence="6">Protease Do-like PDZ domain-containing protein</fullName>
    </recommendedName>
</protein>
<keyword evidence="8" id="KW-1185">Reference proteome</keyword>
<dbReference type="PANTHER" id="PTHR45980">
    <property type="match status" value="1"/>
</dbReference>
<name>A0A5D2PSS5_GOSTO</name>
<dbReference type="InterPro" id="IPR009003">
    <property type="entry name" value="Peptidase_S1_PA"/>
</dbReference>
<dbReference type="Gene3D" id="3.20.190.20">
    <property type="match status" value="1"/>
</dbReference>
<feature type="compositionally biased region" description="Pro residues" evidence="5">
    <location>
        <begin position="45"/>
        <end position="57"/>
    </location>
</feature>
<proteinExistence type="inferred from homology"/>
<dbReference type="GO" id="GO:0004252">
    <property type="term" value="F:serine-type endopeptidase activity"/>
    <property type="evidence" value="ECO:0007669"/>
    <property type="project" value="InterPro"/>
</dbReference>
<reference evidence="7 8" key="1">
    <citation type="submission" date="2019-07" db="EMBL/GenBank/DDBJ databases">
        <title>WGS assembly of Gossypium tomentosum.</title>
        <authorList>
            <person name="Chen Z.J."/>
            <person name="Sreedasyam A."/>
            <person name="Ando A."/>
            <person name="Song Q."/>
            <person name="De L."/>
            <person name="Hulse-Kemp A."/>
            <person name="Ding M."/>
            <person name="Ye W."/>
            <person name="Kirkbride R."/>
            <person name="Jenkins J."/>
            <person name="Plott C."/>
            <person name="Lovell J."/>
            <person name="Lin Y.-M."/>
            <person name="Vaughn R."/>
            <person name="Liu B."/>
            <person name="Li W."/>
            <person name="Simpson S."/>
            <person name="Scheffler B."/>
            <person name="Saski C."/>
            <person name="Grover C."/>
            <person name="Hu G."/>
            <person name="Conover J."/>
            <person name="Carlson J."/>
            <person name="Shu S."/>
            <person name="Boston L."/>
            <person name="Williams M."/>
            <person name="Peterson D."/>
            <person name="Mcgee K."/>
            <person name="Jones D."/>
            <person name="Wendel J."/>
            <person name="Stelly D."/>
            <person name="Grimwood J."/>
            <person name="Schmutz J."/>
        </authorList>
    </citation>
    <scope>NUCLEOTIDE SEQUENCE [LARGE SCALE GENOMIC DNA]</scope>
    <source>
        <strain evidence="7">7179.01</strain>
    </source>
</reference>
<keyword evidence="3" id="KW-0378">Hydrolase</keyword>
<accession>A0A5D2PSS5</accession>